<keyword evidence="1" id="KW-0812">Transmembrane</keyword>
<dbReference type="EMBL" id="CP003017">
    <property type="protein sequence ID" value="AEN91812.1"/>
    <property type="molecule type" value="Genomic_DNA"/>
</dbReference>
<feature type="transmembrane region" description="Helical" evidence="1">
    <location>
        <begin position="20"/>
        <end position="38"/>
    </location>
</feature>
<dbReference type="KEGG" id="bmh:BMWSH_4934"/>
<gene>
    <name evidence="2" type="ORF">BMWSH_4934</name>
</gene>
<name>A0A8D3X4X3_PRIMW</name>
<keyword evidence="1" id="KW-1133">Transmembrane helix</keyword>
<evidence type="ECO:0000256" key="1">
    <source>
        <dbReference type="SAM" id="Phobius"/>
    </source>
</evidence>
<dbReference type="AlphaFoldDB" id="A0A8D3X4X3"/>
<reference evidence="2 3" key="1">
    <citation type="journal article" date="2011" name="J. Bacteriol.">
        <title>Complete genome sequence of the industrial strain Bacillus megaterium WSH-002.</title>
        <authorList>
            <person name="Liu L."/>
            <person name="Li Y."/>
            <person name="Zhang J."/>
            <person name="Zou W."/>
            <person name="Zhou Z."/>
            <person name="Liu J."/>
            <person name="Li X."/>
            <person name="Wang L."/>
            <person name="Chen J."/>
        </authorList>
    </citation>
    <scope>NUCLEOTIDE SEQUENCE [LARGE SCALE GENOMIC DNA]</scope>
    <source>
        <strain evidence="2 3">WSH-002</strain>
    </source>
</reference>
<sequence>MNKQEKDKVRVAHTKKQIKLNIKALIAVMSVLFCHLSTPPTQQISEYTFFKVFNILGIIMKKQ</sequence>
<evidence type="ECO:0000313" key="2">
    <source>
        <dbReference type="EMBL" id="AEN91812.1"/>
    </source>
</evidence>
<keyword evidence="1" id="KW-0472">Membrane</keyword>
<dbReference type="RefSeq" id="WP_014461922.1">
    <property type="nucleotide sequence ID" value="NC_017138.1"/>
</dbReference>
<organism evidence="2 3">
    <name type="scientific">Priestia megaterium (strain WSH-002)</name>
    <name type="common">Bacillus megaterium</name>
    <dbReference type="NCBI Taxonomy" id="1006007"/>
    <lineage>
        <taxon>Bacteria</taxon>
        <taxon>Bacillati</taxon>
        <taxon>Bacillota</taxon>
        <taxon>Bacilli</taxon>
        <taxon>Bacillales</taxon>
        <taxon>Bacillaceae</taxon>
        <taxon>Priestia</taxon>
    </lineage>
</organism>
<protein>
    <submittedName>
        <fullName evidence="2">Uncharacterized protein</fullName>
    </submittedName>
</protein>
<dbReference type="Proteomes" id="UP000001283">
    <property type="component" value="Chromosome"/>
</dbReference>
<proteinExistence type="predicted"/>
<evidence type="ECO:0000313" key="3">
    <source>
        <dbReference type="Proteomes" id="UP000001283"/>
    </source>
</evidence>
<accession>A0A8D3X4X3</accession>